<evidence type="ECO:0000313" key="2">
    <source>
        <dbReference type="EMBL" id="SEN30422.1"/>
    </source>
</evidence>
<evidence type="ECO:0000256" key="1">
    <source>
        <dbReference type="SAM" id="MobiDB-lite"/>
    </source>
</evidence>
<feature type="region of interest" description="Disordered" evidence="1">
    <location>
        <begin position="1"/>
        <end position="47"/>
    </location>
</feature>
<protein>
    <submittedName>
        <fullName evidence="2">Uncharacterized protein</fullName>
    </submittedName>
</protein>
<organism evidence="2 3">
    <name type="scientific">Actinacidiphila rubida</name>
    <dbReference type="NCBI Taxonomy" id="310780"/>
    <lineage>
        <taxon>Bacteria</taxon>
        <taxon>Bacillati</taxon>
        <taxon>Actinomycetota</taxon>
        <taxon>Actinomycetes</taxon>
        <taxon>Kitasatosporales</taxon>
        <taxon>Streptomycetaceae</taxon>
        <taxon>Actinacidiphila</taxon>
    </lineage>
</organism>
<feature type="compositionally biased region" description="Basic and acidic residues" evidence="1">
    <location>
        <begin position="22"/>
        <end position="36"/>
    </location>
</feature>
<keyword evidence="3" id="KW-1185">Reference proteome</keyword>
<proteinExistence type="predicted"/>
<dbReference type="Proteomes" id="UP000181951">
    <property type="component" value="Unassembled WGS sequence"/>
</dbReference>
<dbReference type="AlphaFoldDB" id="A0A1H8FFF0"/>
<feature type="compositionally biased region" description="Basic residues" evidence="1">
    <location>
        <begin position="37"/>
        <end position="47"/>
    </location>
</feature>
<gene>
    <name evidence="2" type="ORF">SAMN05216267_1003290</name>
</gene>
<reference evidence="2 3" key="1">
    <citation type="submission" date="2016-10" db="EMBL/GenBank/DDBJ databases">
        <authorList>
            <person name="de Groot N.N."/>
        </authorList>
    </citation>
    <scope>NUCLEOTIDE SEQUENCE [LARGE SCALE GENOMIC DNA]</scope>
    <source>
        <strain evidence="2 3">CGMCC 4.2026</strain>
    </source>
</reference>
<evidence type="ECO:0000313" key="3">
    <source>
        <dbReference type="Proteomes" id="UP000181951"/>
    </source>
</evidence>
<dbReference type="RefSeq" id="WP_177226053.1">
    <property type="nucleotide sequence ID" value="NZ_FODD01000003.1"/>
</dbReference>
<dbReference type="EMBL" id="FODD01000003">
    <property type="protein sequence ID" value="SEN30422.1"/>
    <property type="molecule type" value="Genomic_DNA"/>
</dbReference>
<accession>A0A1H8FFF0</accession>
<name>A0A1H8FFF0_9ACTN</name>
<sequence length="47" mass="5035">MSEATPTEHASEPAGGRHRGAASREDSGQGHIDAHAPHGRHRRVQDN</sequence>